<evidence type="ECO:0000256" key="6">
    <source>
        <dbReference type="ARBA" id="ARBA00023152"/>
    </source>
</evidence>
<feature type="domain" description="BPG-independent PGAM N-terminal" evidence="15">
    <location>
        <begin position="81"/>
        <end position="300"/>
    </location>
</feature>
<reference evidence="16 17" key="1">
    <citation type="journal article" date="2016" name="Nat. Commun.">
        <title>Thousands of microbial genomes shed light on interconnected biogeochemical processes in an aquifer system.</title>
        <authorList>
            <person name="Anantharaman K."/>
            <person name="Brown C.T."/>
            <person name="Hug L.A."/>
            <person name="Sharon I."/>
            <person name="Castelle C.J."/>
            <person name="Probst A.J."/>
            <person name="Thomas B.C."/>
            <person name="Singh A."/>
            <person name="Wilkins M.J."/>
            <person name="Karaoz U."/>
            <person name="Brodie E.L."/>
            <person name="Williams K.H."/>
            <person name="Hubbard S.S."/>
            <person name="Banfield J.F."/>
        </authorList>
    </citation>
    <scope>NUCLEOTIDE SEQUENCE [LARGE SCALE GENOMIC DNA]</scope>
</reference>
<evidence type="ECO:0000256" key="10">
    <source>
        <dbReference type="NCBIfam" id="TIGR01307"/>
    </source>
</evidence>
<dbReference type="UniPathway" id="UPA00109">
    <property type="reaction ID" value="UER00186"/>
</dbReference>
<comment type="subunit">
    <text evidence="9">Monomer.</text>
</comment>
<evidence type="ECO:0000256" key="13">
    <source>
        <dbReference type="PIRSR" id="PIRSR001492-3"/>
    </source>
</evidence>
<feature type="binding site" evidence="9 13">
    <location>
        <position position="61"/>
    </location>
    <ligand>
        <name>Mn(2+)</name>
        <dbReference type="ChEBI" id="CHEBI:29035"/>
        <label>2</label>
    </ligand>
</feature>
<dbReference type="STRING" id="1802627.A3A70_02705"/>
<feature type="binding site" evidence="9 13">
    <location>
        <position position="446"/>
    </location>
    <ligand>
        <name>Mn(2+)</name>
        <dbReference type="ChEBI" id="CHEBI:29035"/>
        <label>2</label>
    </ligand>
</feature>
<dbReference type="GO" id="GO:0005829">
    <property type="term" value="C:cytosol"/>
    <property type="evidence" value="ECO:0007669"/>
    <property type="project" value="TreeGrafter"/>
</dbReference>
<feature type="binding site" evidence="9 13">
    <location>
        <position position="445"/>
    </location>
    <ligand>
        <name>Mn(2+)</name>
        <dbReference type="ChEBI" id="CHEBI:29035"/>
        <label>2</label>
    </ligand>
</feature>
<dbReference type="EC" id="5.4.2.12" evidence="9 10"/>
<comment type="cofactor">
    <cofactor evidence="9">
        <name>Mn(2+)</name>
        <dbReference type="ChEBI" id="CHEBI:29035"/>
    </cofactor>
    <text evidence="9">Binds 2 manganese ions per subunit.</text>
</comment>
<feature type="binding site" evidence="9 12">
    <location>
        <position position="337"/>
    </location>
    <ligand>
        <name>substrate</name>
    </ligand>
</feature>
<evidence type="ECO:0000313" key="16">
    <source>
        <dbReference type="EMBL" id="OGC59328.1"/>
    </source>
</evidence>
<feature type="binding site" evidence="9 13">
    <location>
        <position position="11"/>
    </location>
    <ligand>
        <name>Mn(2+)</name>
        <dbReference type="ChEBI" id="CHEBI:29035"/>
        <label>2</label>
    </ligand>
</feature>
<evidence type="ECO:0000256" key="11">
    <source>
        <dbReference type="PIRSR" id="PIRSR001492-1"/>
    </source>
</evidence>
<dbReference type="GO" id="GO:0006096">
    <property type="term" value="P:glycolytic process"/>
    <property type="evidence" value="ECO:0007669"/>
    <property type="project" value="UniProtKB-UniRule"/>
</dbReference>
<dbReference type="SUPFAM" id="SSF64158">
    <property type="entry name" value="2,3-Bisphosphoglycerate-independent phosphoglycerate mutase, substrate-binding domain"/>
    <property type="match status" value="1"/>
</dbReference>
<protein>
    <recommendedName>
        <fullName evidence="9 10">2,3-bisphosphoglycerate-independent phosphoglycerate mutase</fullName>
        <shortName evidence="9">BPG-independent PGAM</shortName>
        <shortName evidence="9">Phosphoglyceromutase</shortName>
        <shortName evidence="9">iPGM</shortName>
        <ecNumber evidence="9 10">5.4.2.12</ecNumber>
    </recommendedName>
</protein>
<keyword evidence="5 9" id="KW-0479">Metal-binding</keyword>
<dbReference type="GO" id="GO:0030145">
    <property type="term" value="F:manganese ion binding"/>
    <property type="evidence" value="ECO:0007669"/>
    <property type="project" value="UniProtKB-UniRule"/>
</dbReference>
<evidence type="ECO:0000256" key="8">
    <source>
        <dbReference type="ARBA" id="ARBA00023235"/>
    </source>
</evidence>
<dbReference type="HAMAP" id="MF_01038">
    <property type="entry name" value="GpmI"/>
    <property type="match status" value="1"/>
</dbReference>
<proteinExistence type="inferred from homology"/>
<comment type="caution">
    <text evidence="16">The sequence shown here is derived from an EMBL/GenBank/DDBJ whole genome shotgun (WGS) entry which is preliminary data.</text>
</comment>
<evidence type="ECO:0000256" key="9">
    <source>
        <dbReference type="HAMAP-Rule" id="MF_01038"/>
    </source>
</evidence>
<dbReference type="Pfam" id="PF01676">
    <property type="entry name" value="Metalloenzyme"/>
    <property type="match status" value="1"/>
</dbReference>
<feature type="binding site" evidence="9 12">
    <location>
        <position position="192"/>
    </location>
    <ligand>
        <name>substrate</name>
    </ligand>
</feature>
<dbReference type="PANTHER" id="PTHR31637">
    <property type="entry name" value="2,3-BISPHOSPHOGLYCERATE-INDEPENDENT PHOSPHOGLYCERATE MUTASE"/>
    <property type="match status" value="1"/>
</dbReference>
<feature type="domain" description="Metalloenzyme" evidence="14">
    <location>
        <begin position="5"/>
        <end position="505"/>
    </location>
</feature>
<feature type="binding site" evidence="9 13">
    <location>
        <position position="408"/>
    </location>
    <ligand>
        <name>Mn(2+)</name>
        <dbReference type="ChEBI" id="CHEBI:29035"/>
        <label>1</label>
    </ligand>
</feature>
<dbReference type="PANTHER" id="PTHR31637:SF0">
    <property type="entry name" value="2,3-BISPHOSPHOGLYCERATE-INDEPENDENT PHOSPHOGLYCERATE MUTASE"/>
    <property type="match status" value="1"/>
</dbReference>
<keyword evidence="6 9" id="KW-0324">Glycolysis</keyword>
<dbReference type="InterPro" id="IPR017850">
    <property type="entry name" value="Alkaline_phosphatase_core_sf"/>
</dbReference>
<evidence type="ECO:0000256" key="3">
    <source>
        <dbReference type="ARBA" id="ARBA00004798"/>
    </source>
</evidence>
<feature type="binding site" evidence="9 12">
    <location>
        <position position="186"/>
    </location>
    <ligand>
        <name>substrate</name>
    </ligand>
</feature>
<evidence type="ECO:0000256" key="5">
    <source>
        <dbReference type="ARBA" id="ARBA00022723"/>
    </source>
</evidence>
<comment type="catalytic activity">
    <reaction evidence="1 9">
        <text>(2R)-2-phosphoglycerate = (2R)-3-phosphoglycerate</text>
        <dbReference type="Rhea" id="RHEA:15901"/>
        <dbReference type="ChEBI" id="CHEBI:58272"/>
        <dbReference type="ChEBI" id="CHEBI:58289"/>
        <dbReference type="EC" id="5.4.2.12"/>
    </reaction>
</comment>
<feature type="binding site" evidence="9 12">
    <location>
        <begin position="154"/>
        <end position="155"/>
    </location>
    <ligand>
        <name>substrate</name>
    </ligand>
</feature>
<evidence type="ECO:0000259" key="15">
    <source>
        <dbReference type="Pfam" id="PF06415"/>
    </source>
</evidence>
<dbReference type="EMBL" id="MEVK01000018">
    <property type="protein sequence ID" value="OGC59328.1"/>
    <property type="molecule type" value="Genomic_DNA"/>
</dbReference>
<evidence type="ECO:0000256" key="2">
    <source>
        <dbReference type="ARBA" id="ARBA00002315"/>
    </source>
</evidence>
<dbReference type="GO" id="GO:0004619">
    <property type="term" value="F:phosphoglycerate mutase activity"/>
    <property type="evidence" value="ECO:0007669"/>
    <property type="project" value="UniProtKB-UniRule"/>
</dbReference>
<evidence type="ECO:0000256" key="4">
    <source>
        <dbReference type="ARBA" id="ARBA00008819"/>
    </source>
</evidence>
<accession>A0A1F4VQR5</accession>
<organism evidence="16 17">
    <name type="scientific">candidate division WWE3 bacterium RIFCSPLOWO2_01_FULL_42_11</name>
    <dbReference type="NCBI Taxonomy" id="1802627"/>
    <lineage>
        <taxon>Bacteria</taxon>
        <taxon>Katanobacteria</taxon>
    </lineage>
</organism>
<feature type="binding site" evidence="9 12">
    <location>
        <begin position="262"/>
        <end position="265"/>
    </location>
    <ligand>
        <name>substrate</name>
    </ligand>
</feature>
<feature type="active site" description="Phosphoserine intermediate" evidence="9 11">
    <location>
        <position position="61"/>
    </location>
</feature>
<name>A0A1F4VQR5_UNCKA</name>
<evidence type="ECO:0000256" key="1">
    <source>
        <dbReference type="ARBA" id="ARBA00000370"/>
    </source>
</evidence>
<dbReference type="PIRSF" id="PIRSF001492">
    <property type="entry name" value="IPGAM"/>
    <property type="match status" value="1"/>
</dbReference>
<feature type="binding site" evidence="9 12">
    <location>
        <position position="122"/>
    </location>
    <ligand>
        <name>substrate</name>
    </ligand>
</feature>
<dbReference type="CDD" id="cd16010">
    <property type="entry name" value="iPGM"/>
    <property type="match status" value="1"/>
</dbReference>
<keyword evidence="8 9" id="KW-0413">Isomerase</keyword>
<gene>
    <name evidence="9" type="primary">gpmI</name>
    <name evidence="16" type="ORF">A3A70_02705</name>
</gene>
<sequence length="520" mass="57832">MKQLTVLIILDGYGLKSESKNNPILKANPTFIEKISNQFLSSKLEASGPAVGLPPKKDGNSEVGHLNLGAGRIVYQELPKIDLELADEKFFQNPAFKSACDHARKNKSNLHLLGLVGTGTVHSNQKHLDGLLQLAAKEKIPQDKVKLHLITDGRDSAVDYAPHALKEVEDWIDKAGVGQIATIAGRFYAMDRNKYWDRTKLSYEAVVQGKGPKSKRPLEAIKMAYADKITDEFIVPTVLTDESNNPLGVIEDHDALIFFNYRADRSRQLTEALINPDFLDFKREKIVKDLFMVTMTSYDKDFKVSGVAYPSEIINQGLSEVLSRENIPQLHLAETEKYAHVTYFFNGRREEPFEFEERILIASPKVETYDLAPRMSADEITATAIAQINEDRFEFILINYANADMVAHTGSYDKTVEAITCLDGCLNQLYTTISAHNGTLIITADHGNAEDVNESGFLKGSVTTAHSTNPVPLIIVNPNYTKQSHILNDGILADVAPTILFILDLAQPMEMTGRVLLAKK</sequence>
<dbReference type="Proteomes" id="UP000178964">
    <property type="component" value="Unassembled WGS sequence"/>
</dbReference>
<evidence type="ECO:0000256" key="12">
    <source>
        <dbReference type="PIRSR" id="PIRSR001492-2"/>
    </source>
</evidence>
<dbReference type="InterPro" id="IPR006124">
    <property type="entry name" value="Metalloenzyme"/>
</dbReference>
<dbReference type="GO" id="GO:0006007">
    <property type="term" value="P:glucose catabolic process"/>
    <property type="evidence" value="ECO:0007669"/>
    <property type="project" value="InterPro"/>
</dbReference>
<evidence type="ECO:0000259" key="14">
    <source>
        <dbReference type="Pfam" id="PF01676"/>
    </source>
</evidence>
<dbReference type="InterPro" id="IPR005995">
    <property type="entry name" value="Pgm_bpd_ind"/>
</dbReference>
<comment type="function">
    <text evidence="2 9">Catalyzes the interconversion of 2-phosphoglycerate and 3-phosphoglycerate.</text>
</comment>
<dbReference type="AlphaFoldDB" id="A0A1F4VQR5"/>
<dbReference type="SUPFAM" id="SSF53649">
    <property type="entry name" value="Alkaline phosphatase-like"/>
    <property type="match status" value="1"/>
</dbReference>
<evidence type="ECO:0000313" key="17">
    <source>
        <dbReference type="Proteomes" id="UP000178964"/>
    </source>
</evidence>
<feature type="binding site" evidence="9 13">
    <location>
        <position position="404"/>
    </location>
    <ligand>
        <name>Mn(2+)</name>
        <dbReference type="ChEBI" id="CHEBI:29035"/>
        <label>1</label>
    </ligand>
</feature>
<dbReference type="Gene3D" id="3.40.1450.10">
    <property type="entry name" value="BPG-independent phosphoglycerate mutase, domain B"/>
    <property type="match status" value="1"/>
</dbReference>
<dbReference type="Gene3D" id="3.40.720.10">
    <property type="entry name" value="Alkaline Phosphatase, subunit A"/>
    <property type="match status" value="1"/>
</dbReference>
<dbReference type="NCBIfam" id="TIGR01307">
    <property type="entry name" value="pgm_bpd_ind"/>
    <property type="match status" value="1"/>
</dbReference>
<dbReference type="InterPro" id="IPR036646">
    <property type="entry name" value="PGAM_B_sf"/>
</dbReference>
<evidence type="ECO:0000256" key="7">
    <source>
        <dbReference type="ARBA" id="ARBA00023211"/>
    </source>
</evidence>
<comment type="similarity">
    <text evidence="4 9">Belongs to the BPG-independent phosphoglycerate mutase family.</text>
</comment>
<keyword evidence="7 9" id="KW-0464">Manganese</keyword>
<dbReference type="InterPro" id="IPR011258">
    <property type="entry name" value="BPG-indep_PGM_N"/>
</dbReference>
<comment type="pathway">
    <text evidence="3 9">Carbohydrate degradation; glycolysis; pyruvate from D-glyceraldehyde 3-phosphate: step 3/5.</text>
</comment>
<dbReference type="Pfam" id="PF06415">
    <property type="entry name" value="iPGM_N"/>
    <property type="match status" value="1"/>
</dbReference>
<feature type="binding site" evidence="9 13">
    <location>
        <position position="466"/>
    </location>
    <ligand>
        <name>Mn(2+)</name>
        <dbReference type="ChEBI" id="CHEBI:29035"/>
        <label>1</label>
    </ligand>
</feature>
<dbReference type="FunFam" id="3.40.1450.10:FF:000002">
    <property type="entry name" value="2,3-bisphosphoglycerate-independent phosphoglycerate mutase"/>
    <property type="match status" value="1"/>
</dbReference>